<dbReference type="SUPFAM" id="SSF49899">
    <property type="entry name" value="Concanavalin A-like lectins/glucanases"/>
    <property type="match status" value="1"/>
</dbReference>
<dbReference type="Pfam" id="PF18911">
    <property type="entry name" value="PKD_4"/>
    <property type="match status" value="1"/>
</dbReference>
<dbReference type="CDD" id="cd00146">
    <property type="entry name" value="PKD"/>
    <property type="match status" value="1"/>
</dbReference>
<dbReference type="InterPro" id="IPR026371">
    <property type="entry name" value="PGF_CTERM"/>
</dbReference>
<feature type="region of interest" description="Disordered" evidence="2">
    <location>
        <begin position="268"/>
        <end position="335"/>
    </location>
</feature>
<accession>A0A1I2ZJP1</accession>
<dbReference type="Proteomes" id="UP000323537">
    <property type="component" value="Unassembled WGS sequence"/>
</dbReference>
<sequence>MNGNGLTRRDVLRATAGGALVAAAVPGGAAGQELVRGDDLIARWPFANGLEDAVGGIDGTAAYGDPTVGSYDGRRAVRFDGDDGVQIGSGGDNPEMSFVQSGDGPVTIAGWVYFDRAEGGKPNNEPASHHVLRNDAEYTLLATPETDANDTVEFVFRIGDLGGGESYSTLDHADDELYASVGRWHHFAFVVEPEESLRFHLDGEERFVDTEMDGYSPRNTNYWSHQTIGSWYGTGNPDWYDLLVGKLSDLRIYDAGLSAEEIARIHANRSNDGSDGDESSGDGSDGSDEEDGESDGGGGDGSDEDDEGSGGDAGGDADGEPTAAFEYEPSEPAAETQVAFNAADSAAPGSEIVSYEWEFGDGETGSGETVTHAYADPGGYNVRLTVTDDRDASASTVETVSVADGESTIEVPGFGIGSGLAALGGAGYLMKRRADGSVEDTTD</sequence>
<dbReference type="InterPro" id="IPR006311">
    <property type="entry name" value="TAT_signal"/>
</dbReference>
<evidence type="ECO:0000313" key="4">
    <source>
        <dbReference type="EMBL" id="SFH38043.1"/>
    </source>
</evidence>
<dbReference type="SUPFAM" id="SSF49299">
    <property type="entry name" value="PKD domain"/>
    <property type="match status" value="1"/>
</dbReference>
<dbReference type="PROSITE" id="PS50093">
    <property type="entry name" value="PKD"/>
    <property type="match status" value="1"/>
</dbReference>
<dbReference type="InterPro" id="IPR000601">
    <property type="entry name" value="PKD_dom"/>
</dbReference>
<dbReference type="Gene3D" id="2.60.40.10">
    <property type="entry name" value="Immunoglobulins"/>
    <property type="match status" value="1"/>
</dbReference>
<dbReference type="RefSeq" id="WP_188127849.1">
    <property type="nucleotide sequence ID" value="NZ_BAAADP010000005.1"/>
</dbReference>
<evidence type="ECO:0000256" key="2">
    <source>
        <dbReference type="SAM" id="MobiDB-lite"/>
    </source>
</evidence>
<dbReference type="Pfam" id="PF18204">
    <property type="entry name" value="PGF-CTERM"/>
    <property type="match status" value="1"/>
</dbReference>
<dbReference type="InterPro" id="IPR022409">
    <property type="entry name" value="PKD/Chitinase_dom"/>
</dbReference>
<dbReference type="Gene3D" id="2.60.120.200">
    <property type="match status" value="1"/>
</dbReference>
<dbReference type="Pfam" id="PF13385">
    <property type="entry name" value="Laminin_G_3"/>
    <property type="match status" value="1"/>
</dbReference>
<dbReference type="AlphaFoldDB" id="A0A1I2ZJP1"/>
<proteinExistence type="predicted"/>
<keyword evidence="5" id="KW-1185">Reference proteome</keyword>
<feature type="compositionally biased region" description="Acidic residues" evidence="2">
    <location>
        <begin position="274"/>
        <end position="294"/>
    </location>
</feature>
<evidence type="ECO:0000256" key="1">
    <source>
        <dbReference type="ARBA" id="ARBA00022729"/>
    </source>
</evidence>
<evidence type="ECO:0000259" key="3">
    <source>
        <dbReference type="PROSITE" id="PS50093"/>
    </source>
</evidence>
<dbReference type="EMBL" id="FOPZ01000002">
    <property type="protein sequence ID" value="SFH38043.1"/>
    <property type="molecule type" value="Genomic_DNA"/>
</dbReference>
<feature type="domain" description="PKD" evidence="3">
    <location>
        <begin position="321"/>
        <end position="402"/>
    </location>
</feature>
<gene>
    <name evidence="4" type="ORF">SAMN04488066_102184</name>
</gene>
<dbReference type="OrthoDB" id="326099at2157"/>
<feature type="compositionally biased region" description="Acidic residues" evidence="2">
    <location>
        <begin position="301"/>
        <end position="319"/>
    </location>
</feature>
<dbReference type="InterPro" id="IPR035986">
    <property type="entry name" value="PKD_dom_sf"/>
</dbReference>
<evidence type="ECO:0000313" key="5">
    <source>
        <dbReference type="Proteomes" id="UP000323537"/>
    </source>
</evidence>
<organism evidence="4 5">
    <name type="scientific">Halorubrum aquaticum</name>
    <dbReference type="NCBI Taxonomy" id="387340"/>
    <lineage>
        <taxon>Archaea</taxon>
        <taxon>Methanobacteriati</taxon>
        <taxon>Methanobacteriota</taxon>
        <taxon>Stenosarchaea group</taxon>
        <taxon>Halobacteria</taxon>
        <taxon>Halobacteriales</taxon>
        <taxon>Haloferacaceae</taxon>
        <taxon>Halorubrum</taxon>
    </lineage>
</organism>
<dbReference type="SMART" id="SM00089">
    <property type="entry name" value="PKD"/>
    <property type="match status" value="1"/>
</dbReference>
<dbReference type="PROSITE" id="PS51318">
    <property type="entry name" value="TAT"/>
    <property type="match status" value="1"/>
</dbReference>
<dbReference type="InterPro" id="IPR013320">
    <property type="entry name" value="ConA-like_dom_sf"/>
</dbReference>
<reference evidence="4 5" key="1">
    <citation type="submission" date="2016-10" db="EMBL/GenBank/DDBJ databases">
        <authorList>
            <person name="Varghese N."/>
            <person name="Submissions S."/>
        </authorList>
    </citation>
    <scope>NUCLEOTIDE SEQUENCE [LARGE SCALE GENOMIC DNA]</scope>
    <source>
        <strain evidence="4 5">CGMCC 1.6377</strain>
    </source>
</reference>
<protein>
    <submittedName>
        <fullName evidence="4">PGF-CTERM protein</fullName>
    </submittedName>
</protein>
<name>A0A1I2ZJP1_9EURY</name>
<dbReference type="InterPro" id="IPR013783">
    <property type="entry name" value="Ig-like_fold"/>
</dbReference>
<keyword evidence="1" id="KW-0732">Signal</keyword>